<organism evidence="1 2">
    <name type="scientific">Plakobranchus ocellatus</name>
    <dbReference type="NCBI Taxonomy" id="259542"/>
    <lineage>
        <taxon>Eukaryota</taxon>
        <taxon>Metazoa</taxon>
        <taxon>Spiralia</taxon>
        <taxon>Lophotrochozoa</taxon>
        <taxon>Mollusca</taxon>
        <taxon>Gastropoda</taxon>
        <taxon>Heterobranchia</taxon>
        <taxon>Euthyneura</taxon>
        <taxon>Panpulmonata</taxon>
        <taxon>Sacoglossa</taxon>
        <taxon>Placobranchoidea</taxon>
        <taxon>Plakobranchidae</taxon>
        <taxon>Plakobranchus</taxon>
    </lineage>
</organism>
<name>A0AAV4C6K1_9GAST</name>
<keyword evidence="2" id="KW-1185">Reference proteome</keyword>
<sequence length="91" mass="9985">MRRRSLGKLNSNNIARAKFMLVFQICAKVHSLDQPAEFNIDARGKPALAAAEVLTARVLCTVNSVKSIPEGSNSVLTHLDTVFLLMALWGF</sequence>
<comment type="caution">
    <text evidence="1">The sequence shown here is derived from an EMBL/GenBank/DDBJ whole genome shotgun (WGS) entry which is preliminary data.</text>
</comment>
<protein>
    <submittedName>
        <fullName evidence="1">Uncharacterized protein</fullName>
    </submittedName>
</protein>
<accession>A0AAV4C6K1</accession>
<gene>
    <name evidence="1" type="ORF">PoB_005469400</name>
</gene>
<dbReference type="Proteomes" id="UP000735302">
    <property type="component" value="Unassembled WGS sequence"/>
</dbReference>
<proteinExistence type="predicted"/>
<evidence type="ECO:0000313" key="1">
    <source>
        <dbReference type="EMBL" id="GFO28189.1"/>
    </source>
</evidence>
<dbReference type="AlphaFoldDB" id="A0AAV4C6K1"/>
<evidence type="ECO:0000313" key="2">
    <source>
        <dbReference type="Proteomes" id="UP000735302"/>
    </source>
</evidence>
<reference evidence="1 2" key="1">
    <citation type="journal article" date="2021" name="Elife">
        <title>Chloroplast acquisition without the gene transfer in kleptoplastic sea slugs, Plakobranchus ocellatus.</title>
        <authorList>
            <person name="Maeda T."/>
            <person name="Takahashi S."/>
            <person name="Yoshida T."/>
            <person name="Shimamura S."/>
            <person name="Takaki Y."/>
            <person name="Nagai Y."/>
            <person name="Toyoda A."/>
            <person name="Suzuki Y."/>
            <person name="Arimoto A."/>
            <person name="Ishii H."/>
            <person name="Satoh N."/>
            <person name="Nishiyama T."/>
            <person name="Hasebe M."/>
            <person name="Maruyama T."/>
            <person name="Minagawa J."/>
            <person name="Obokata J."/>
            <person name="Shigenobu S."/>
        </authorList>
    </citation>
    <scope>NUCLEOTIDE SEQUENCE [LARGE SCALE GENOMIC DNA]</scope>
</reference>
<dbReference type="EMBL" id="BLXT01006003">
    <property type="protein sequence ID" value="GFO28189.1"/>
    <property type="molecule type" value="Genomic_DNA"/>
</dbReference>